<comment type="caution">
    <text evidence="2">The sequence shown here is derived from an EMBL/GenBank/DDBJ whole genome shotgun (WGS) entry which is preliminary data.</text>
</comment>
<dbReference type="Proteomes" id="UP001606302">
    <property type="component" value="Unassembled WGS sequence"/>
</dbReference>
<name>A0ABW7GQL8_9BURK</name>
<feature type="domain" description="DUF4365" evidence="1">
    <location>
        <begin position="23"/>
        <end position="103"/>
    </location>
</feature>
<dbReference type="Pfam" id="PF14280">
    <property type="entry name" value="DUF4365"/>
    <property type="match status" value="1"/>
</dbReference>
<dbReference type="RefSeq" id="WP_394513291.1">
    <property type="nucleotide sequence ID" value="NZ_JBIGHX010000008.1"/>
</dbReference>
<organism evidence="2 3">
    <name type="scientific">Pelomonas lactea</name>
    <dbReference type="NCBI Taxonomy" id="3299030"/>
    <lineage>
        <taxon>Bacteria</taxon>
        <taxon>Pseudomonadati</taxon>
        <taxon>Pseudomonadota</taxon>
        <taxon>Betaproteobacteria</taxon>
        <taxon>Burkholderiales</taxon>
        <taxon>Sphaerotilaceae</taxon>
        <taxon>Roseateles</taxon>
    </lineage>
</organism>
<protein>
    <recommendedName>
        <fullName evidence="1">DUF4365 domain-containing protein</fullName>
    </recommendedName>
</protein>
<sequence>MKTDAELVSRRAELLAQLFLEDLGPKFLSKAPADFGFDFVVGFSNSRGGVNLIAVEVKAGERIQKRIQMKRSAYQLLGHSNVPGLVLVIDVKSNTVLYNLVHPVRPSTAGLMVSLQLVEANDERRDYLRRLFSSDEGAPPLSEG</sequence>
<dbReference type="EMBL" id="JBIGHX010000008">
    <property type="protein sequence ID" value="MFG6464025.1"/>
    <property type="molecule type" value="Genomic_DNA"/>
</dbReference>
<dbReference type="InterPro" id="IPR025375">
    <property type="entry name" value="DUF4365"/>
</dbReference>
<reference evidence="2 3" key="1">
    <citation type="submission" date="2024-08" db="EMBL/GenBank/DDBJ databases">
        <authorList>
            <person name="Lu H."/>
        </authorList>
    </citation>
    <scope>NUCLEOTIDE SEQUENCE [LARGE SCALE GENOMIC DNA]</scope>
    <source>
        <strain evidence="2 3">DXS20W</strain>
    </source>
</reference>
<accession>A0ABW7GQL8</accession>
<keyword evidence="3" id="KW-1185">Reference proteome</keyword>
<proteinExistence type="predicted"/>
<evidence type="ECO:0000313" key="3">
    <source>
        <dbReference type="Proteomes" id="UP001606302"/>
    </source>
</evidence>
<gene>
    <name evidence="2" type="ORF">ACG04Q_20805</name>
</gene>
<evidence type="ECO:0000313" key="2">
    <source>
        <dbReference type="EMBL" id="MFG6464025.1"/>
    </source>
</evidence>
<evidence type="ECO:0000259" key="1">
    <source>
        <dbReference type="Pfam" id="PF14280"/>
    </source>
</evidence>